<dbReference type="Proteomes" id="UP000194873">
    <property type="component" value="Unassembled WGS sequence"/>
</dbReference>
<sequence length="120" mass="13589">MKTQWIRLAADYGGILNSSLCLLHCVAGPLLVTFWGVHHHPTAQWERVFLLASGLLVMLATWRMSATRLRIALWGFFTLFVGASLWEGHYPWLEIVQYGASAGLIGTHLLNMRYCRRTCA</sequence>
<dbReference type="OrthoDB" id="1274419at2"/>
<feature type="transmembrane region" description="Helical" evidence="1">
    <location>
        <begin position="12"/>
        <end position="35"/>
    </location>
</feature>
<evidence type="ECO:0000313" key="3">
    <source>
        <dbReference type="Proteomes" id="UP000194873"/>
    </source>
</evidence>
<evidence type="ECO:0000313" key="2">
    <source>
        <dbReference type="EMBL" id="OUJ73266.1"/>
    </source>
</evidence>
<feature type="transmembrane region" description="Helical" evidence="1">
    <location>
        <begin position="95"/>
        <end position="114"/>
    </location>
</feature>
<dbReference type="RefSeq" id="WP_086595031.1">
    <property type="nucleotide sequence ID" value="NZ_MTSE01000007.1"/>
</dbReference>
<feature type="transmembrane region" description="Helical" evidence="1">
    <location>
        <begin position="47"/>
        <end position="64"/>
    </location>
</feature>
<name>A0A243WCV0_9BACT</name>
<dbReference type="AlphaFoldDB" id="A0A243WCV0"/>
<proteinExistence type="predicted"/>
<reference evidence="2 3" key="1">
    <citation type="submission" date="2017-01" db="EMBL/GenBank/DDBJ databases">
        <title>A new Hymenobacter.</title>
        <authorList>
            <person name="Liang Y."/>
            <person name="Feng F."/>
        </authorList>
    </citation>
    <scope>NUCLEOTIDE SEQUENCE [LARGE SCALE GENOMIC DNA]</scope>
    <source>
        <strain evidence="2">MIMBbqt21</strain>
    </source>
</reference>
<keyword evidence="3" id="KW-1185">Reference proteome</keyword>
<dbReference type="Pfam" id="PF03203">
    <property type="entry name" value="MerC"/>
    <property type="match status" value="1"/>
</dbReference>
<comment type="caution">
    <text evidence="2">The sequence shown here is derived from an EMBL/GenBank/DDBJ whole genome shotgun (WGS) entry which is preliminary data.</text>
</comment>
<dbReference type="GO" id="GO:0015097">
    <property type="term" value="F:mercury ion transmembrane transporter activity"/>
    <property type="evidence" value="ECO:0007669"/>
    <property type="project" value="InterPro"/>
</dbReference>
<keyword evidence="1" id="KW-0812">Transmembrane</keyword>
<keyword evidence="1" id="KW-1133">Transmembrane helix</keyword>
<organism evidence="2 3">
    <name type="scientific">Hymenobacter crusticola</name>
    <dbReference type="NCBI Taxonomy" id="1770526"/>
    <lineage>
        <taxon>Bacteria</taxon>
        <taxon>Pseudomonadati</taxon>
        <taxon>Bacteroidota</taxon>
        <taxon>Cytophagia</taxon>
        <taxon>Cytophagales</taxon>
        <taxon>Hymenobacteraceae</taxon>
        <taxon>Hymenobacter</taxon>
    </lineage>
</organism>
<evidence type="ECO:0008006" key="4">
    <source>
        <dbReference type="Google" id="ProtNLM"/>
    </source>
</evidence>
<dbReference type="GO" id="GO:0016020">
    <property type="term" value="C:membrane"/>
    <property type="evidence" value="ECO:0007669"/>
    <property type="project" value="InterPro"/>
</dbReference>
<dbReference type="EMBL" id="MTSE01000007">
    <property type="protein sequence ID" value="OUJ73266.1"/>
    <property type="molecule type" value="Genomic_DNA"/>
</dbReference>
<gene>
    <name evidence="2" type="ORF">BXP70_15735</name>
</gene>
<evidence type="ECO:0000256" key="1">
    <source>
        <dbReference type="SAM" id="Phobius"/>
    </source>
</evidence>
<protein>
    <recommendedName>
        <fullName evidence="4">MerC mercury resistance protein</fullName>
    </recommendedName>
</protein>
<accession>A0A243WCV0</accession>
<feature type="transmembrane region" description="Helical" evidence="1">
    <location>
        <begin position="71"/>
        <end position="89"/>
    </location>
</feature>
<keyword evidence="1" id="KW-0472">Membrane</keyword>
<dbReference type="InterPro" id="IPR004891">
    <property type="entry name" value="Mercury-R_MerC"/>
</dbReference>